<gene>
    <name evidence="1" type="ORF">SAMN02745124_04163</name>
</gene>
<keyword evidence="1" id="KW-0808">Transferase</keyword>
<dbReference type="Gene3D" id="3.40.50.2000">
    <property type="entry name" value="Glycogen Phosphorylase B"/>
    <property type="match status" value="1"/>
</dbReference>
<dbReference type="OrthoDB" id="5430176at2"/>
<dbReference type="GO" id="GO:0016740">
    <property type="term" value="F:transferase activity"/>
    <property type="evidence" value="ECO:0007669"/>
    <property type="project" value="UniProtKB-KW"/>
</dbReference>
<dbReference type="EMBL" id="FQXS01000041">
    <property type="protein sequence ID" value="SHI12617.1"/>
    <property type="molecule type" value="Genomic_DNA"/>
</dbReference>
<dbReference type="AlphaFoldDB" id="A0A1M5YKN9"/>
<dbReference type="STRING" id="1121409.SAMN02745124_04163"/>
<dbReference type="Proteomes" id="UP000184139">
    <property type="component" value="Unassembled WGS sequence"/>
</dbReference>
<evidence type="ECO:0000313" key="2">
    <source>
        <dbReference type="Proteomes" id="UP000184139"/>
    </source>
</evidence>
<keyword evidence="2" id="KW-1185">Reference proteome</keyword>
<organism evidence="1 2">
    <name type="scientific">Desulfofustis glycolicus DSM 9705</name>
    <dbReference type="NCBI Taxonomy" id="1121409"/>
    <lineage>
        <taxon>Bacteria</taxon>
        <taxon>Pseudomonadati</taxon>
        <taxon>Thermodesulfobacteriota</taxon>
        <taxon>Desulfobulbia</taxon>
        <taxon>Desulfobulbales</taxon>
        <taxon>Desulfocapsaceae</taxon>
        <taxon>Desulfofustis</taxon>
    </lineage>
</organism>
<accession>A0A1M5YKN9</accession>
<sequence>MNIVMITNNDPAGMGIAFTNAINRYSEHTCRLITTTEMYGFEYESDIHFPDIKDDDFDEVEFLIKNADIIHFHLLRDENSHLGPLLIRDYIRGKKIIHHHHGHPDYIININEYNEKYRKLGRKVIVSTPDLLQIADNATWIPNIVPINDVHYLPRYDPTLLQTSIRICQAPTRKYHKHTDIFTQIIQELATEHLNLKMVIIERIPHVQCLKLKRNCHIVFDHMRGWFGISSLESLSQGKPVIAGLDDWNIRCIKEFTGTNELPWQVAHDAEELRNVFRKLINDSELRYSIGRFSRAFMEKHWTERHVVQILEDFYRNI</sequence>
<dbReference type="SUPFAM" id="SSF53756">
    <property type="entry name" value="UDP-Glycosyltransferase/glycogen phosphorylase"/>
    <property type="match status" value="1"/>
</dbReference>
<evidence type="ECO:0000313" key="1">
    <source>
        <dbReference type="EMBL" id="SHI12617.1"/>
    </source>
</evidence>
<name>A0A1M5YKN9_9BACT</name>
<dbReference type="RefSeq" id="WP_073379131.1">
    <property type="nucleotide sequence ID" value="NZ_FQXS01000041.1"/>
</dbReference>
<proteinExistence type="predicted"/>
<protein>
    <submittedName>
        <fullName evidence="1">Glycosyltransferase involved in cell wall bisynthesis</fullName>
    </submittedName>
</protein>
<reference evidence="1 2" key="1">
    <citation type="submission" date="2016-11" db="EMBL/GenBank/DDBJ databases">
        <authorList>
            <person name="Jaros S."/>
            <person name="Januszkiewicz K."/>
            <person name="Wedrychowicz H."/>
        </authorList>
    </citation>
    <scope>NUCLEOTIDE SEQUENCE [LARGE SCALE GENOMIC DNA]</scope>
    <source>
        <strain evidence="1 2">DSM 9705</strain>
    </source>
</reference>